<dbReference type="Pfam" id="PF21716">
    <property type="entry name" value="dnstrm_HI1420"/>
    <property type="match status" value="1"/>
</dbReference>
<evidence type="ECO:0000313" key="1">
    <source>
        <dbReference type="EMBL" id="NNH13870.1"/>
    </source>
</evidence>
<accession>A0A849BD94</accession>
<dbReference type="NCBIfam" id="TIGR02684">
    <property type="entry name" value="dnstrm_HI1420"/>
    <property type="match status" value="1"/>
</dbReference>
<keyword evidence="4" id="KW-1185">Reference proteome</keyword>
<reference evidence="1 3" key="1">
    <citation type="submission" date="2020-05" db="EMBL/GenBank/DDBJ databases">
        <title>MicrobeNet Type strains.</title>
        <authorList>
            <person name="Nicholson A.C."/>
        </authorList>
    </citation>
    <scope>NUCLEOTIDE SEQUENCE [LARGE SCALE GENOMIC DNA]</scope>
    <source>
        <strain evidence="1 3">ATCC 700815</strain>
    </source>
</reference>
<evidence type="ECO:0000313" key="2">
    <source>
        <dbReference type="EMBL" id="USE78788.1"/>
    </source>
</evidence>
<dbReference type="InterPro" id="IPR010982">
    <property type="entry name" value="Lambda_DNA-bd_dom_sf"/>
</dbReference>
<dbReference type="Proteomes" id="UP001056648">
    <property type="component" value="Chromosome 2"/>
</dbReference>
<dbReference type="PANTHER" id="PTHR40275">
    <property type="entry name" value="SSL7038 PROTEIN"/>
    <property type="match status" value="1"/>
</dbReference>
<evidence type="ECO:0000313" key="3">
    <source>
        <dbReference type="Proteomes" id="UP000542973"/>
    </source>
</evidence>
<name>A0A849BD94_9BURK</name>
<dbReference type="SUPFAM" id="SSF47413">
    <property type="entry name" value="lambda repressor-like DNA-binding domains"/>
    <property type="match status" value="1"/>
</dbReference>
<protein>
    <submittedName>
        <fullName evidence="1 2">Addiction module antidote protein</fullName>
    </submittedName>
</protein>
<dbReference type="RefSeq" id="WP_151023284.1">
    <property type="nucleotide sequence ID" value="NZ_BAAAEB010000042.1"/>
</dbReference>
<dbReference type="GO" id="GO:0003677">
    <property type="term" value="F:DNA binding"/>
    <property type="evidence" value="ECO:0007669"/>
    <property type="project" value="InterPro"/>
</dbReference>
<dbReference type="EMBL" id="JABEMD010000062">
    <property type="protein sequence ID" value="NNH13870.1"/>
    <property type="molecule type" value="Genomic_DNA"/>
</dbReference>
<organism evidence="1 3">
    <name type="scientific">Cupriavidus gilardii</name>
    <dbReference type="NCBI Taxonomy" id="82541"/>
    <lineage>
        <taxon>Bacteria</taxon>
        <taxon>Pseudomonadati</taxon>
        <taxon>Pseudomonadota</taxon>
        <taxon>Betaproteobacteria</taxon>
        <taxon>Burkholderiales</taxon>
        <taxon>Burkholderiaceae</taxon>
        <taxon>Cupriavidus</taxon>
    </lineage>
</organism>
<sequence>MTAKPRIFDVADHLKTDRQMALYLEACLEEQDPELVIAALGDIVRAKGLRDVAVRAGLSVDALGKVLNTKSAADFATVLRIVAALGLRLHAIPATVHGKTGAAALAQWSLEVGKRLHS</sequence>
<dbReference type="AlphaFoldDB" id="A0A849BD94"/>
<evidence type="ECO:0000313" key="4">
    <source>
        <dbReference type="Proteomes" id="UP001056648"/>
    </source>
</evidence>
<gene>
    <name evidence="1" type="ORF">HLB16_23760</name>
    <name evidence="2" type="ORF">NDR89_19275</name>
</gene>
<dbReference type="Proteomes" id="UP000542973">
    <property type="component" value="Unassembled WGS sequence"/>
</dbReference>
<proteinExistence type="predicted"/>
<dbReference type="EMBL" id="CP098736">
    <property type="protein sequence ID" value="USE78788.1"/>
    <property type="molecule type" value="Genomic_DNA"/>
</dbReference>
<dbReference type="InterPro" id="IPR014057">
    <property type="entry name" value="HI1420"/>
</dbReference>
<reference evidence="2" key="2">
    <citation type="submission" date="2022-06" db="EMBL/GenBank/DDBJ databases">
        <title>Complete genome sequence and characterization of Cupriavidus gilardii QJ1 isolated from contaminating cells.</title>
        <authorList>
            <person name="Qi J."/>
        </authorList>
    </citation>
    <scope>NUCLEOTIDE SEQUENCE</scope>
    <source>
        <strain evidence="2">QJ1</strain>
    </source>
</reference>
<dbReference type="PANTHER" id="PTHR40275:SF1">
    <property type="entry name" value="SSL7038 PROTEIN"/>
    <property type="match status" value="1"/>
</dbReference>